<dbReference type="OMA" id="CEISAWP"/>
<evidence type="ECO:0000313" key="3">
    <source>
        <dbReference type="Proteomes" id="UP000016933"/>
    </source>
</evidence>
<accession>N1PIG6</accession>
<evidence type="ECO:0000313" key="2">
    <source>
        <dbReference type="EMBL" id="EME41106.1"/>
    </source>
</evidence>
<proteinExistence type="predicted"/>
<dbReference type="PANTHER" id="PTHR24148:SF73">
    <property type="entry name" value="HET DOMAIN PROTEIN (AFU_ORTHOLOGUE AFUA_8G01020)"/>
    <property type="match status" value="1"/>
</dbReference>
<feature type="non-terminal residue" evidence="2">
    <location>
        <position position="171"/>
    </location>
</feature>
<evidence type="ECO:0000259" key="1">
    <source>
        <dbReference type="Pfam" id="PF06985"/>
    </source>
</evidence>
<gene>
    <name evidence="2" type="ORF">DOTSEDRAFT_136367</name>
</gene>
<reference evidence="3" key="1">
    <citation type="journal article" date="2012" name="PLoS Genet.">
        <title>The genomes of the fungal plant pathogens Cladosporium fulvum and Dothistroma septosporum reveal adaptation to different hosts and lifestyles but also signatures of common ancestry.</title>
        <authorList>
            <person name="de Wit P.J.G.M."/>
            <person name="van der Burgt A."/>
            <person name="Oekmen B."/>
            <person name="Stergiopoulos I."/>
            <person name="Abd-Elsalam K.A."/>
            <person name="Aerts A.L."/>
            <person name="Bahkali A.H."/>
            <person name="Beenen H.G."/>
            <person name="Chettri P."/>
            <person name="Cox M.P."/>
            <person name="Datema E."/>
            <person name="de Vries R.P."/>
            <person name="Dhillon B."/>
            <person name="Ganley A.R."/>
            <person name="Griffiths S.A."/>
            <person name="Guo Y."/>
            <person name="Hamelin R.C."/>
            <person name="Henrissat B."/>
            <person name="Kabir M.S."/>
            <person name="Jashni M.K."/>
            <person name="Kema G."/>
            <person name="Klaubauf S."/>
            <person name="Lapidus A."/>
            <person name="Levasseur A."/>
            <person name="Lindquist E."/>
            <person name="Mehrabi R."/>
            <person name="Ohm R.A."/>
            <person name="Owen T.J."/>
            <person name="Salamov A."/>
            <person name="Schwelm A."/>
            <person name="Schijlen E."/>
            <person name="Sun H."/>
            <person name="van den Burg H.A."/>
            <person name="van Ham R.C.H.J."/>
            <person name="Zhang S."/>
            <person name="Goodwin S.B."/>
            <person name="Grigoriev I.V."/>
            <person name="Collemare J."/>
            <person name="Bradshaw R.E."/>
        </authorList>
    </citation>
    <scope>NUCLEOTIDE SEQUENCE [LARGE SCALE GENOMIC DNA]</scope>
    <source>
        <strain evidence="3">NZE10 / CBS 128990</strain>
    </source>
</reference>
<organism evidence="2 3">
    <name type="scientific">Dothistroma septosporum (strain NZE10 / CBS 128990)</name>
    <name type="common">Red band needle blight fungus</name>
    <name type="synonym">Mycosphaerella pini</name>
    <dbReference type="NCBI Taxonomy" id="675120"/>
    <lineage>
        <taxon>Eukaryota</taxon>
        <taxon>Fungi</taxon>
        <taxon>Dikarya</taxon>
        <taxon>Ascomycota</taxon>
        <taxon>Pezizomycotina</taxon>
        <taxon>Dothideomycetes</taxon>
        <taxon>Dothideomycetidae</taxon>
        <taxon>Mycosphaerellales</taxon>
        <taxon>Mycosphaerellaceae</taxon>
        <taxon>Dothistroma</taxon>
    </lineage>
</organism>
<dbReference type="HOGENOM" id="CLU_004184_6_0_1"/>
<dbReference type="InterPro" id="IPR052895">
    <property type="entry name" value="HetReg/Transcr_Mod"/>
</dbReference>
<dbReference type="OrthoDB" id="3647231at2759"/>
<dbReference type="STRING" id="675120.N1PIG6"/>
<keyword evidence="3" id="KW-1185">Reference proteome</keyword>
<dbReference type="Proteomes" id="UP000016933">
    <property type="component" value="Unassembled WGS sequence"/>
</dbReference>
<dbReference type="PANTHER" id="PTHR24148">
    <property type="entry name" value="ANKYRIN REPEAT DOMAIN-CONTAINING PROTEIN 39 HOMOLOG-RELATED"/>
    <property type="match status" value="1"/>
</dbReference>
<dbReference type="InterPro" id="IPR010730">
    <property type="entry name" value="HET"/>
</dbReference>
<dbReference type="Pfam" id="PF06985">
    <property type="entry name" value="HET"/>
    <property type="match status" value="1"/>
</dbReference>
<dbReference type="EMBL" id="KB446543">
    <property type="protein sequence ID" value="EME41106.1"/>
    <property type="molecule type" value="Genomic_DNA"/>
</dbReference>
<protein>
    <recommendedName>
        <fullName evidence="1">Heterokaryon incompatibility domain-containing protein</fullName>
    </recommendedName>
</protein>
<name>N1PIG6_DOTSN</name>
<feature type="domain" description="Heterokaryon incompatibility" evidence="1">
    <location>
        <begin position="43"/>
        <end position="170"/>
    </location>
</feature>
<dbReference type="AlphaFoldDB" id="N1PIG6"/>
<reference evidence="2 3" key="2">
    <citation type="journal article" date="2012" name="PLoS Pathog.">
        <title>Diverse lifestyles and strategies of plant pathogenesis encoded in the genomes of eighteen Dothideomycetes fungi.</title>
        <authorList>
            <person name="Ohm R.A."/>
            <person name="Feau N."/>
            <person name="Henrissat B."/>
            <person name="Schoch C.L."/>
            <person name="Horwitz B.A."/>
            <person name="Barry K.W."/>
            <person name="Condon B.J."/>
            <person name="Copeland A.C."/>
            <person name="Dhillon B."/>
            <person name="Glaser F."/>
            <person name="Hesse C.N."/>
            <person name="Kosti I."/>
            <person name="LaButti K."/>
            <person name="Lindquist E.A."/>
            <person name="Lucas S."/>
            <person name="Salamov A.A."/>
            <person name="Bradshaw R.E."/>
            <person name="Ciuffetti L."/>
            <person name="Hamelin R.C."/>
            <person name="Kema G.H.J."/>
            <person name="Lawrence C."/>
            <person name="Scott J.A."/>
            <person name="Spatafora J.W."/>
            <person name="Turgeon B.G."/>
            <person name="de Wit P.J.G.M."/>
            <person name="Zhong S."/>
            <person name="Goodwin S.B."/>
            <person name="Grigoriev I.V."/>
        </authorList>
    </citation>
    <scope>NUCLEOTIDE SEQUENCE [LARGE SCALE GENOMIC DNA]</scope>
    <source>
        <strain evidence="3">NZE10 / CBS 128990</strain>
    </source>
</reference>
<sequence length="171" mass="19207">MFEHVPLDDAETQIRLLRLGPGTGSDPIELSVATFQLQNAPEYFAISYAWGVEDIPMHVILDGSKFSVRLNCWYALSQVRYHYPGCSLWIDSICINQSDLEEKSHQVAMMYDIFAAAAKVFACVGPHADGSEILDRTCDGSNHASSVATDDAWSAFSRRPYWSRLWVVQEI</sequence>
<dbReference type="eggNOG" id="ENOG502R8AX">
    <property type="taxonomic scope" value="Eukaryota"/>
</dbReference>